<gene>
    <name evidence="3" type="ORF">FHR72_002567</name>
</gene>
<keyword evidence="1" id="KW-0175">Coiled coil</keyword>
<evidence type="ECO:0000313" key="3">
    <source>
        <dbReference type="EMBL" id="MBB2991094.1"/>
    </source>
</evidence>
<proteinExistence type="predicted"/>
<reference evidence="3 4" key="1">
    <citation type="submission" date="2020-08" db="EMBL/GenBank/DDBJ databases">
        <title>The Agave Microbiome: Exploring the role of microbial communities in plant adaptations to desert environments.</title>
        <authorList>
            <person name="Partida-Martinez L.P."/>
        </authorList>
    </citation>
    <scope>NUCLEOTIDE SEQUENCE [LARGE SCALE GENOMIC DNA]</scope>
    <source>
        <strain evidence="3 4">AT2.18</strain>
    </source>
</reference>
<dbReference type="AlphaFoldDB" id="A0A839Q8C7"/>
<feature type="region of interest" description="Disordered" evidence="2">
    <location>
        <begin position="110"/>
        <end position="155"/>
    </location>
</feature>
<dbReference type="RefSeq" id="WP_183468341.1">
    <property type="nucleotide sequence ID" value="NZ_JACHVU010000004.1"/>
</dbReference>
<name>A0A839Q8C7_MYCIR</name>
<evidence type="ECO:0000256" key="1">
    <source>
        <dbReference type="SAM" id="Coils"/>
    </source>
</evidence>
<evidence type="ECO:0000256" key="2">
    <source>
        <dbReference type="SAM" id="MobiDB-lite"/>
    </source>
</evidence>
<evidence type="ECO:0000313" key="4">
    <source>
        <dbReference type="Proteomes" id="UP000550501"/>
    </source>
</evidence>
<keyword evidence="4" id="KW-1185">Reference proteome</keyword>
<feature type="compositionally biased region" description="Polar residues" evidence="2">
    <location>
        <begin position="116"/>
        <end position="127"/>
    </location>
</feature>
<organism evidence="3 4">
    <name type="scientific">Mycolicibacterium iranicum</name>
    <name type="common">Mycobacterium iranicum</name>
    <dbReference type="NCBI Taxonomy" id="912594"/>
    <lineage>
        <taxon>Bacteria</taxon>
        <taxon>Bacillati</taxon>
        <taxon>Actinomycetota</taxon>
        <taxon>Actinomycetes</taxon>
        <taxon>Mycobacteriales</taxon>
        <taxon>Mycobacteriaceae</taxon>
        <taxon>Mycolicibacterium</taxon>
    </lineage>
</organism>
<sequence length="287" mass="31743">MGANQKLQARYRAVELQRKRNEERARRDRANAVSAEEIRAILHRVGAVDTWERKRFDHAAESIRADAVKRRSGHFRGLQTVVEQMRGRGQTLAQIAELTGVDLREIQTALRRARSGDTSRQNSSASTGARRRPDVGSPGVDPRPDDAVDESLSSGTGAYDPTRCIRCDAAMLDEDAAPRRGRRRLYCSDQCRRDASAARNAAQRYGAPIRVIQVPKAANSRKRPAETSEPHQTVAPMDAAASVLDDGEALCGLLARVAEQARLKNLDRATLTAARELSNAVHPHRDW</sequence>
<dbReference type="EMBL" id="JACHVU010000004">
    <property type="protein sequence ID" value="MBB2991094.1"/>
    <property type="molecule type" value="Genomic_DNA"/>
</dbReference>
<accession>A0A839Q8C7</accession>
<protein>
    <submittedName>
        <fullName evidence="3">Uncharacterized protein</fullName>
    </submittedName>
</protein>
<feature type="coiled-coil region" evidence="1">
    <location>
        <begin position="4"/>
        <end position="33"/>
    </location>
</feature>
<comment type="caution">
    <text evidence="3">The sequence shown here is derived from an EMBL/GenBank/DDBJ whole genome shotgun (WGS) entry which is preliminary data.</text>
</comment>
<dbReference type="Proteomes" id="UP000550501">
    <property type="component" value="Unassembled WGS sequence"/>
</dbReference>